<dbReference type="CDD" id="cd01335">
    <property type="entry name" value="Radical_SAM"/>
    <property type="match status" value="1"/>
</dbReference>
<dbReference type="Pfam" id="PF04055">
    <property type="entry name" value="Radical_SAM"/>
    <property type="match status" value="1"/>
</dbReference>
<dbReference type="GO" id="GO:0051539">
    <property type="term" value="F:4 iron, 4 sulfur cluster binding"/>
    <property type="evidence" value="ECO:0007669"/>
    <property type="project" value="UniProtKB-KW"/>
</dbReference>
<keyword evidence="4" id="KW-0949">S-adenosyl-L-methionine</keyword>
<evidence type="ECO:0000256" key="9">
    <source>
        <dbReference type="ARBA" id="ARBA00047365"/>
    </source>
</evidence>
<accession>A0A174A5U4</accession>
<reference evidence="12 13" key="1">
    <citation type="submission" date="2015-09" db="EMBL/GenBank/DDBJ databases">
        <authorList>
            <consortium name="Pathogen Informatics"/>
        </authorList>
    </citation>
    <scope>NUCLEOTIDE SEQUENCE [LARGE SCALE GENOMIC DNA]</scope>
    <source>
        <strain evidence="12 13">2789STDY5834876</strain>
    </source>
</reference>
<dbReference type="SUPFAM" id="SSF102114">
    <property type="entry name" value="Radical SAM enzymes"/>
    <property type="match status" value="1"/>
</dbReference>
<dbReference type="InterPro" id="IPR007197">
    <property type="entry name" value="rSAM"/>
</dbReference>
<dbReference type="GO" id="GO:0046872">
    <property type="term" value="F:metal ion binding"/>
    <property type="evidence" value="ECO:0007669"/>
    <property type="project" value="UniProtKB-KW"/>
</dbReference>
<protein>
    <submittedName>
        <fullName evidence="12">4-hydroxyphenylacetate decarboxylase activating enzyme</fullName>
        <ecNumber evidence="12">1.97.1.-</ecNumber>
    </submittedName>
</protein>
<dbReference type="InterPro" id="IPR017900">
    <property type="entry name" value="4Fe4S_Fe_S_CS"/>
</dbReference>
<dbReference type="Gene3D" id="3.30.70.20">
    <property type="match status" value="1"/>
</dbReference>
<comment type="cofactor">
    <cofactor evidence="1">
        <name>[4Fe-4S] cluster</name>
        <dbReference type="ChEBI" id="CHEBI:49883"/>
    </cofactor>
</comment>
<dbReference type="Gene3D" id="3.20.20.70">
    <property type="entry name" value="Aldolase class I"/>
    <property type="match status" value="1"/>
</dbReference>
<dbReference type="PANTHER" id="PTHR30352:SF4">
    <property type="entry name" value="PYRUVATE FORMATE-LYASE 2-ACTIVATING ENZYME"/>
    <property type="match status" value="1"/>
</dbReference>
<dbReference type="Pfam" id="PF00037">
    <property type="entry name" value="Fer4"/>
    <property type="match status" value="1"/>
</dbReference>
<keyword evidence="6 12" id="KW-0560">Oxidoreductase</keyword>
<dbReference type="PANTHER" id="PTHR30352">
    <property type="entry name" value="PYRUVATE FORMATE-LYASE-ACTIVATING ENZYME"/>
    <property type="match status" value="1"/>
</dbReference>
<dbReference type="InterPro" id="IPR017896">
    <property type="entry name" value="4Fe4S_Fe-S-bd"/>
</dbReference>
<dbReference type="OrthoDB" id="9782387at2"/>
<evidence type="ECO:0000313" key="12">
    <source>
        <dbReference type="EMBL" id="CUN83140.1"/>
    </source>
</evidence>
<comment type="catalytic activity">
    <reaction evidence="9">
        <text>glycyl-[protein] + reduced [flavodoxin] + S-adenosyl-L-methionine = glycin-2-yl radical-[protein] + semiquinone [flavodoxin] + 5'-deoxyadenosine + L-methionine + H(+)</text>
        <dbReference type="Rhea" id="RHEA:61976"/>
        <dbReference type="Rhea" id="RHEA-COMP:10622"/>
        <dbReference type="Rhea" id="RHEA-COMP:14480"/>
        <dbReference type="Rhea" id="RHEA-COMP:15993"/>
        <dbReference type="Rhea" id="RHEA-COMP:15994"/>
        <dbReference type="ChEBI" id="CHEBI:15378"/>
        <dbReference type="ChEBI" id="CHEBI:17319"/>
        <dbReference type="ChEBI" id="CHEBI:29947"/>
        <dbReference type="ChEBI" id="CHEBI:32722"/>
        <dbReference type="ChEBI" id="CHEBI:57618"/>
        <dbReference type="ChEBI" id="CHEBI:57844"/>
        <dbReference type="ChEBI" id="CHEBI:59789"/>
        <dbReference type="ChEBI" id="CHEBI:140311"/>
    </reaction>
</comment>
<dbReference type="Proteomes" id="UP000095544">
    <property type="component" value="Unassembled WGS sequence"/>
</dbReference>
<evidence type="ECO:0000256" key="4">
    <source>
        <dbReference type="ARBA" id="ARBA00022691"/>
    </source>
</evidence>
<dbReference type="SUPFAM" id="SSF54862">
    <property type="entry name" value="4Fe-4S ferredoxins"/>
    <property type="match status" value="1"/>
</dbReference>
<organism evidence="12 13">
    <name type="scientific">Faecalicatena contorta</name>
    <dbReference type="NCBI Taxonomy" id="39482"/>
    <lineage>
        <taxon>Bacteria</taxon>
        <taxon>Bacillati</taxon>
        <taxon>Bacillota</taxon>
        <taxon>Clostridia</taxon>
        <taxon>Lachnospirales</taxon>
        <taxon>Lachnospiraceae</taxon>
        <taxon>Faecalicatena</taxon>
    </lineage>
</organism>
<keyword evidence="5" id="KW-0479">Metal-binding</keyword>
<dbReference type="PROSITE" id="PS51918">
    <property type="entry name" value="RADICAL_SAM"/>
    <property type="match status" value="1"/>
</dbReference>
<keyword evidence="7" id="KW-0408">Iron</keyword>
<evidence type="ECO:0000256" key="8">
    <source>
        <dbReference type="ARBA" id="ARBA00023014"/>
    </source>
</evidence>
<dbReference type="EC" id="1.97.1.-" evidence="12"/>
<evidence type="ECO:0000256" key="5">
    <source>
        <dbReference type="ARBA" id="ARBA00022723"/>
    </source>
</evidence>
<keyword evidence="3" id="KW-0004">4Fe-4S</keyword>
<dbReference type="InterPro" id="IPR034457">
    <property type="entry name" value="Organic_radical-activating"/>
</dbReference>
<evidence type="ECO:0000256" key="1">
    <source>
        <dbReference type="ARBA" id="ARBA00001966"/>
    </source>
</evidence>
<feature type="domain" description="4Fe-4S ferredoxin-type" evidence="10">
    <location>
        <begin position="45"/>
        <end position="74"/>
    </location>
</feature>
<feature type="domain" description="Radical SAM core" evidence="11">
    <location>
        <begin position="14"/>
        <end position="303"/>
    </location>
</feature>
<dbReference type="STRING" id="39482.ERS852491_00598"/>
<dbReference type="PROSITE" id="PS51379">
    <property type="entry name" value="4FE4S_FER_2"/>
    <property type="match status" value="1"/>
</dbReference>
<dbReference type="PROSITE" id="PS01087">
    <property type="entry name" value="RADICAL_ACTIVATING"/>
    <property type="match status" value="1"/>
</dbReference>
<dbReference type="NCBIfam" id="TIGR02494">
    <property type="entry name" value="PFLE_PFLC"/>
    <property type="match status" value="1"/>
</dbReference>
<dbReference type="InterPro" id="IPR040074">
    <property type="entry name" value="BssD/PflA/YjjW"/>
</dbReference>
<sequence length="303" mass="34440">MQGNIFDIQRYSIHDGPGIRTVVFLKGCPLRCRWCSNPESWQVHPQLFYASSRCIGCLNCVNHCPDGQITAENGLQIHWDRCGNEHLDWVAKCPTKALTVKGKWMTPKEVFEEVLKDESFYKRSKGGITLSGGEPLLQADFAESLLKLCRSRGIHTAVETTGCVPKENLEKVLPYTDLFLYDIKSADSQVHKTWTGADNQQILRNLECLAGQTKGIFIRTPMIPGVNDREQDILDIIEIIQKNGIRHYDILPFHQYGSGKYISCGLDYSMQDVKPHEEDYVEKIRNTIHSFGLSTNMEEMADQ</sequence>
<evidence type="ECO:0000256" key="2">
    <source>
        <dbReference type="ARBA" id="ARBA00009777"/>
    </source>
</evidence>
<gene>
    <name evidence="12" type="primary">hpdA_2</name>
    <name evidence="12" type="ORF">ERS852491_00598</name>
</gene>
<keyword evidence="8" id="KW-0411">Iron-sulfur</keyword>
<dbReference type="InterPro" id="IPR001989">
    <property type="entry name" value="Radical_activat_CS"/>
</dbReference>
<proteinExistence type="inferred from homology"/>
<dbReference type="InterPro" id="IPR058240">
    <property type="entry name" value="rSAM_sf"/>
</dbReference>
<dbReference type="SFLD" id="SFLDG01066">
    <property type="entry name" value="organic_radical-activating_enz"/>
    <property type="match status" value="1"/>
</dbReference>
<evidence type="ECO:0000256" key="7">
    <source>
        <dbReference type="ARBA" id="ARBA00023004"/>
    </source>
</evidence>
<dbReference type="RefSeq" id="WP_055150928.1">
    <property type="nucleotide sequence ID" value="NZ_CYZU01000004.1"/>
</dbReference>
<evidence type="ECO:0000313" key="13">
    <source>
        <dbReference type="Proteomes" id="UP000095544"/>
    </source>
</evidence>
<dbReference type="EMBL" id="CYZU01000004">
    <property type="protein sequence ID" value="CUN83140.1"/>
    <property type="molecule type" value="Genomic_DNA"/>
</dbReference>
<dbReference type="SFLD" id="SFLDS00029">
    <property type="entry name" value="Radical_SAM"/>
    <property type="match status" value="1"/>
</dbReference>
<evidence type="ECO:0000259" key="11">
    <source>
        <dbReference type="PROSITE" id="PS51918"/>
    </source>
</evidence>
<evidence type="ECO:0000259" key="10">
    <source>
        <dbReference type="PROSITE" id="PS51379"/>
    </source>
</evidence>
<dbReference type="AlphaFoldDB" id="A0A174A5U4"/>
<evidence type="ECO:0000256" key="3">
    <source>
        <dbReference type="ARBA" id="ARBA00022485"/>
    </source>
</evidence>
<comment type="similarity">
    <text evidence="2">Belongs to the organic radical-activating enzymes family.</text>
</comment>
<dbReference type="InterPro" id="IPR012839">
    <property type="entry name" value="Organic_radical_activase"/>
</dbReference>
<dbReference type="SFLD" id="SFLDG01118">
    <property type="entry name" value="activating_enzymes__group_2"/>
    <property type="match status" value="1"/>
</dbReference>
<name>A0A174A5U4_9FIRM</name>
<dbReference type="PIRSF" id="PIRSF000371">
    <property type="entry name" value="PFL_act_enz"/>
    <property type="match status" value="1"/>
</dbReference>
<dbReference type="InterPro" id="IPR013785">
    <property type="entry name" value="Aldolase_TIM"/>
</dbReference>
<dbReference type="GO" id="GO:0016491">
    <property type="term" value="F:oxidoreductase activity"/>
    <property type="evidence" value="ECO:0007669"/>
    <property type="project" value="UniProtKB-KW"/>
</dbReference>
<dbReference type="PROSITE" id="PS00198">
    <property type="entry name" value="4FE4S_FER_1"/>
    <property type="match status" value="1"/>
</dbReference>
<evidence type="ECO:0000256" key="6">
    <source>
        <dbReference type="ARBA" id="ARBA00023002"/>
    </source>
</evidence>